<dbReference type="InterPro" id="IPR001480">
    <property type="entry name" value="Bulb-type_lectin_dom"/>
</dbReference>
<feature type="domain" description="Bulb-type lectin" evidence="6">
    <location>
        <begin position="30"/>
        <end position="140"/>
    </location>
</feature>
<evidence type="ECO:0000313" key="7">
    <source>
        <dbReference type="EMBL" id="JAT50496.1"/>
    </source>
</evidence>
<dbReference type="EMBL" id="GDJX01017440">
    <property type="protein sequence ID" value="JAT50496.1"/>
    <property type="molecule type" value="Transcribed_RNA"/>
</dbReference>
<proteinExistence type="predicted"/>
<sequence length="275" mass="30167">MAASTRCSLLFLLLQAILLLNVLPRACTAGEILTSPGKLQSGQQLAVGKFKFVMRPDCKLVLTEGSKELWSSGNSADVRANCTAVLKADALLRVYDQWCTALWRTDAGDVPHQQAALTLHPNGDVGIYVNPVWSSGTKQWPEPILISKRVLLAPNKLLNGQYLTVGTHKFMVEDTCSLTLFQGGRRLWTTGPTNSVTGCYVSLGLDGKLRLYDQSNNKVWESESSENHSPILIMQPDREAVIYKDSVWGLSGKPQNSSALTETVDDESETIRMVA</sequence>
<evidence type="ECO:0000256" key="5">
    <source>
        <dbReference type="SAM" id="SignalP"/>
    </source>
</evidence>
<dbReference type="AlphaFoldDB" id="A0A1D1Y7E0"/>
<keyword evidence="7" id="KW-0430">Lectin</keyword>
<organism evidence="7">
    <name type="scientific">Anthurium amnicola</name>
    <dbReference type="NCBI Taxonomy" id="1678845"/>
    <lineage>
        <taxon>Eukaryota</taxon>
        <taxon>Viridiplantae</taxon>
        <taxon>Streptophyta</taxon>
        <taxon>Embryophyta</taxon>
        <taxon>Tracheophyta</taxon>
        <taxon>Spermatophyta</taxon>
        <taxon>Magnoliopsida</taxon>
        <taxon>Liliopsida</taxon>
        <taxon>Araceae</taxon>
        <taxon>Pothoideae</taxon>
        <taxon>Potheae</taxon>
        <taxon>Anthurium</taxon>
    </lineage>
</organism>
<accession>A0A1D1Y7E0</accession>
<reference evidence="7" key="1">
    <citation type="submission" date="2015-07" db="EMBL/GenBank/DDBJ databases">
        <title>Transcriptome Assembly of Anthurium amnicola.</title>
        <authorList>
            <person name="Suzuki J."/>
        </authorList>
    </citation>
    <scope>NUCLEOTIDE SEQUENCE</scope>
</reference>
<feature type="chain" id="PRO_5008899992" evidence="5">
    <location>
        <begin position="30"/>
        <end position="275"/>
    </location>
</feature>
<protein>
    <submittedName>
        <fullName evidence="7">Mannose-specific lectin</fullName>
    </submittedName>
</protein>
<feature type="region of interest" description="Disordered" evidence="4">
    <location>
        <begin position="253"/>
        <end position="275"/>
    </location>
</feature>
<evidence type="ECO:0000256" key="4">
    <source>
        <dbReference type="SAM" id="MobiDB-lite"/>
    </source>
</evidence>
<keyword evidence="2" id="KW-0677">Repeat</keyword>
<keyword evidence="1" id="KW-0348">Hemagglutinin</keyword>
<feature type="signal peptide" evidence="5">
    <location>
        <begin position="1"/>
        <end position="29"/>
    </location>
</feature>
<evidence type="ECO:0000256" key="1">
    <source>
        <dbReference type="ARBA" id="ARBA00022546"/>
    </source>
</evidence>
<dbReference type="GO" id="GO:0005537">
    <property type="term" value="F:D-mannose binding"/>
    <property type="evidence" value="ECO:0007669"/>
    <property type="project" value="UniProtKB-KW"/>
</dbReference>
<name>A0A1D1Y7E0_9ARAE</name>
<evidence type="ECO:0000259" key="6">
    <source>
        <dbReference type="PROSITE" id="PS50927"/>
    </source>
</evidence>
<dbReference type="InterPro" id="IPR036426">
    <property type="entry name" value="Bulb-type_lectin_dom_sf"/>
</dbReference>
<keyword evidence="3" id="KW-0465">Mannose-binding</keyword>
<keyword evidence="5" id="KW-0732">Signal</keyword>
<evidence type="ECO:0000256" key="2">
    <source>
        <dbReference type="ARBA" id="ARBA00022737"/>
    </source>
</evidence>
<dbReference type="SUPFAM" id="SSF51110">
    <property type="entry name" value="alpha-D-mannose-specific plant lectins"/>
    <property type="match status" value="2"/>
</dbReference>
<dbReference type="GO" id="GO:0051707">
    <property type="term" value="P:response to other organism"/>
    <property type="evidence" value="ECO:0007669"/>
    <property type="project" value="UniProtKB-ARBA"/>
</dbReference>
<evidence type="ECO:0000256" key="3">
    <source>
        <dbReference type="ARBA" id="ARBA00023035"/>
    </source>
</evidence>
<feature type="domain" description="Bulb-type lectin" evidence="6">
    <location>
        <begin position="148"/>
        <end position="255"/>
    </location>
</feature>
<dbReference type="Gene3D" id="2.90.10.10">
    <property type="entry name" value="Bulb-type lectin domain"/>
    <property type="match status" value="2"/>
</dbReference>
<dbReference type="SMART" id="SM00108">
    <property type="entry name" value="B_lectin"/>
    <property type="match status" value="2"/>
</dbReference>
<dbReference type="PROSITE" id="PS50927">
    <property type="entry name" value="BULB_LECTIN"/>
    <property type="match status" value="2"/>
</dbReference>
<gene>
    <name evidence="7" type="primary">LECASAL_5</name>
    <name evidence="7" type="ORF">g.167508</name>
</gene>